<keyword evidence="12" id="KW-1133">Transmembrane helix</keyword>
<dbReference type="PROSITE" id="PS50297">
    <property type="entry name" value="ANK_REP_REGION"/>
    <property type="match status" value="2"/>
</dbReference>
<dbReference type="SUPFAM" id="SSF69075">
    <property type="entry name" value="Glutamyl tRNA-reductase dimerization domain"/>
    <property type="match status" value="1"/>
</dbReference>
<dbReference type="FunFam" id="3.40.50.720:FF:000031">
    <property type="entry name" value="Glutamyl-tRNA reductase"/>
    <property type="match status" value="1"/>
</dbReference>
<dbReference type="InterPro" id="IPR015895">
    <property type="entry name" value="4pyrrol_synth_GluRdtase_N"/>
</dbReference>
<dbReference type="HAMAP" id="MF_00087">
    <property type="entry name" value="Glu_tRNA_reductase"/>
    <property type="match status" value="1"/>
</dbReference>
<keyword evidence="12" id="KW-0472">Membrane</keyword>
<evidence type="ECO:0000256" key="3">
    <source>
        <dbReference type="ARBA" id="ARBA00012970"/>
    </source>
</evidence>
<dbReference type="Pfam" id="PF13962">
    <property type="entry name" value="PGG"/>
    <property type="match status" value="1"/>
</dbReference>
<dbReference type="Pfam" id="PF01488">
    <property type="entry name" value="Shikimate_DH"/>
    <property type="match status" value="1"/>
</dbReference>
<feature type="transmembrane region" description="Helical" evidence="12">
    <location>
        <begin position="876"/>
        <end position="897"/>
    </location>
</feature>
<accession>A0A9J6ASI6</accession>
<feature type="repeat" description="ANK" evidence="9">
    <location>
        <begin position="683"/>
        <end position="708"/>
    </location>
</feature>
<dbReference type="InterPro" id="IPR036770">
    <property type="entry name" value="Ankyrin_rpt-contain_sf"/>
</dbReference>
<dbReference type="Pfam" id="PF12796">
    <property type="entry name" value="Ank_2"/>
    <property type="match status" value="1"/>
</dbReference>
<dbReference type="SUPFAM" id="SSF51735">
    <property type="entry name" value="NAD(P)-binding Rossmann-fold domains"/>
    <property type="match status" value="1"/>
</dbReference>
<feature type="domain" description="PGG" evidence="16">
    <location>
        <begin position="811"/>
        <end position="903"/>
    </location>
</feature>
<keyword evidence="4 10" id="KW-0521">NADP</keyword>
<proteinExistence type="inferred from homology"/>
<name>A0A9J6ASI6_SOLCO</name>
<sequence>MASSFATSFAVAETGRSFNCDYSSSVHCFSDQVRFFGRSRGRIKPLVYSYSSSPRCEVSVVEKESNVSGLEVLKTSDRYINMSSNIMVIGLNIHTAPVELREKVSIPESEWPQAIRELCSLNHIEEAAVLSTCNRIEIYVVALSKNRGIKEVTEWMCKYSGVSVTELREHRFLLYNKDATQHLFEVAAGLDSLVLGEGQILAQVKQVVKNGQGERVPGFGRKISELFKHAITAGKRVRTDTNISSGSVSVSSAAVELSLLKHILDSSSTSPRVLIVGAGKMGKLVIRHLIAKGCKEMVVVNRTEDRVAAIHEELNTDNAGVIIEYKPFSEMLSCAAQADVIFTCTSSKDPLFVKESVQAALRCVNSSRSRLFIDISVPRNVESSVSELEGACVYNVDNLNEVVEANKEDRLRKKREAEVIIAEEVKKFEALKDSLETVPTIKKLRACAERIRAAEVEKCLSKIGDDDLSENNKKAIYDLSLAIINKMLHGPMQHLKCDGTQNRNLSDILENMHALNRIFDLDTEMDDKRLREAAQKGDVQHLQSLIKEDTFLLRGVSLAVHKGDYLLRPEFARELNGFSPLHIASANGDIEIVKELLNFDYNLCLVKGKDRRISLHYAVIKGREHVMKELLVASPDSAEEVTARGETCLHLAVKNHQFEGFKLLLDNLKEFNMYDLLNKKDIQGNTVLHLAVSTKQYEVVDILLDENAVSKGTIEMNSLNKGGLTPLEVLLRESGDRDIEEIQRTSGAVSAELLQSSQQEGLPQSWVVPVQDSSNEQSSREQTRGDGPLSNSKTLQDFFKYNKTKDPPGKVRDTLLVIAILIATATYQTVLSPPGGVWQDTYWPEGNKSNNNDVNMESSRRIAGQSVMGTNNPISYGLFLVFNSIGFFVSLHTINFLTIGFPLQLELQISLVALIATYDTVMSAITPNWGISLFFFIFSSVFPFLLPCITKLVRNYCKKLRFLSRITNC</sequence>
<evidence type="ECO:0000256" key="8">
    <source>
        <dbReference type="ARBA" id="ARBA00047464"/>
    </source>
</evidence>
<dbReference type="Gene3D" id="1.25.40.20">
    <property type="entry name" value="Ankyrin repeat-containing domain"/>
    <property type="match status" value="1"/>
</dbReference>
<feature type="domain" description="Tetrapyrrole biosynthesis glutamyl-tRNA reductase dimerisation" evidence="13">
    <location>
        <begin position="416"/>
        <end position="521"/>
    </location>
</feature>
<feature type="region of interest" description="Disordered" evidence="11">
    <location>
        <begin position="760"/>
        <end position="793"/>
    </location>
</feature>
<comment type="similarity">
    <text evidence="2 10">Belongs to the glutamyl-tRNA reductase family.</text>
</comment>
<keyword evidence="6" id="KW-0149">Chlorophyll biosynthesis</keyword>
<dbReference type="PANTHER" id="PTHR43120:SF12">
    <property type="entry name" value="GLUTAMYL-TRNA REDUCTASE"/>
    <property type="match status" value="1"/>
</dbReference>
<dbReference type="NCBIfam" id="TIGR01035">
    <property type="entry name" value="hemA"/>
    <property type="match status" value="1"/>
</dbReference>
<feature type="repeat" description="ANK" evidence="9">
    <location>
        <begin position="576"/>
        <end position="608"/>
    </location>
</feature>
<organism evidence="17 18">
    <name type="scientific">Solanum commersonii</name>
    <name type="common">Commerson's wild potato</name>
    <name type="synonym">Commerson's nightshade</name>
    <dbReference type="NCBI Taxonomy" id="4109"/>
    <lineage>
        <taxon>Eukaryota</taxon>
        <taxon>Viridiplantae</taxon>
        <taxon>Streptophyta</taxon>
        <taxon>Embryophyta</taxon>
        <taxon>Tracheophyta</taxon>
        <taxon>Spermatophyta</taxon>
        <taxon>Magnoliopsida</taxon>
        <taxon>eudicotyledons</taxon>
        <taxon>Gunneridae</taxon>
        <taxon>Pentapetalae</taxon>
        <taxon>asterids</taxon>
        <taxon>lamiids</taxon>
        <taxon>Solanales</taxon>
        <taxon>Solanaceae</taxon>
        <taxon>Solanoideae</taxon>
        <taxon>Solaneae</taxon>
        <taxon>Solanum</taxon>
    </lineage>
</organism>
<dbReference type="PANTHER" id="PTHR43120">
    <property type="entry name" value="GLUTAMYL-TRNA REDUCTASE 1, CHLOROPLASTIC"/>
    <property type="match status" value="1"/>
</dbReference>
<evidence type="ECO:0000313" key="18">
    <source>
        <dbReference type="Proteomes" id="UP000824120"/>
    </source>
</evidence>
<feature type="transmembrane region" description="Helical" evidence="12">
    <location>
        <begin position="931"/>
        <end position="953"/>
    </location>
</feature>
<dbReference type="InterPro" id="IPR002110">
    <property type="entry name" value="Ankyrin_rpt"/>
</dbReference>
<protein>
    <recommendedName>
        <fullName evidence="3 10">Glutamyl-tRNA reductase</fullName>
        <ecNumber evidence="3 10">1.2.1.70</ecNumber>
    </recommendedName>
</protein>
<feature type="domain" description="Glutamyl-tRNA reductase N-terminal" evidence="15">
    <location>
        <begin position="89"/>
        <end position="241"/>
    </location>
</feature>
<keyword evidence="5 10" id="KW-0560">Oxidoreductase</keyword>
<dbReference type="Gene3D" id="3.40.50.720">
    <property type="entry name" value="NAD(P)-binding Rossmann-like Domain"/>
    <property type="match status" value="1"/>
</dbReference>
<evidence type="ECO:0000256" key="2">
    <source>
        <dbReference type="ARBA" id="ARBA00005916"/>
    </source>
</evidence>
<dbReference type="PROSITE" id="PS00747">
    <property type="entry name" value="GLUTR"/>
    <property type="match status" value="1"/>
</dbReference>
<dbReference type="CDD" id="cd05213">
    <property type="entry name" value="NAD_bind_Glutamyl_tRNA_reduct"/>
    <property type="match status" value="1"/>
</dbReference>
<evidence type="ECO:0000256" key="11">
    <source>
        <dbReference type="SAM" id="MobiDB-lite"/>
    </source>
</evidence>
<reference evidence="17 18" key="1">
    <citation type="submission" date="2020-09" db="EMBL/GenBank/DDBJ databases">
        <title>De no assembly of potato wild relative species, Solanum commersonii.</title>
        <authorList>
            <person name="Cho K."/>
        </authorList>
    </citation>
    <scope>NUCLEOTIDE SEQUENCE [LARGE SCALE GENOMIC DNA]</scope>
    <source>
        <strain evidence="17">LZ3.2</strain>
        <tissue evidence="17">Leaf</tissue>
    </source>
</reference>
<evidence type="ECO:0000256" key="10">
    <source>
        <dbReference type="RuleBase" id="RU000584"/>
    </source>
</evidence>
<keyword evidence="9" id="KW-0040">ANK repeat</keyword>
<evidence type="ECO:0000313" key="17">
    <source>
        <dbReference type="EMBL" id="KAG5627095.1"/>
    </source>
</evidence>
<dbReference type="GO" id="GO:0006783">
    <property type="term" value="P:heme biosynthetic process"/>
    <property type="evidence" value="ECO:0007669"/>
    <property type="project" value="UniProtKB-ARBA"/>
</dbReference>
<evidence type="ECO:0000256" key="9">
    <source>
        <dbReference type="PROSITE-ProRule" id="PRU00023"/>
    </source>
</evidence>
<dbReference type="InterPro" id="IPR006151">
    <property type="entry name" value="Shikm_DH/Glu-tRNA_Rdtase"/>
</dbReference>
<dbReference type="SUPFAM" id="SSF48403">
    <property type="entry name" value="Ankyrin repeat"/>
    <property type="match status" value="1"/>
</dbReference>
<dbReference type="EC" id="1.2.1.70" evidence="3 10"/>
<evidence type="ECO:0000256" key="5">
    <source>
        <dbReference type="ARBA" id="ARBA00023002"/>
    </source>
</evidence>
<feature type="repeat" description="ANK" evidence="9">
    <location>
        <begin position="644"/>
        <end position="676"/>
    </location>
</feature>
<dbReference type="Pfam" id="PF00023">
    <property type="entry name" value="Ank"/>
    <property type="match status" value="1"/>
</dbReference>
<dbReference type="PROSITE" id="PS50088">
    <property type="entry name" value="ANK_REPEAT"/>
    <property type="match status" value="3"/>
</dbReference>
<dbReference type="SUPFAM" id="SSF69742">
    <property type="entry name" value="Glutamyl tRNA-reductase catalytic, N-terminal domain"/>
    <property type="match status" value="1"/>
</dbReference>
<dbReference type="InterPro" id="IPR036343">
    <property type="entry name" value="GluRdtase_N_sf"/>
</dbReference>
<evidence type="ECO:0000256" key="1">
    <source>
        <dbReference type="ARBA" id="ARBA00005059"/>
    </source>
</evidence>
<dbReference type="AlphaFoldDB" id="A0A9J6ASI6"/>
<evidence type="ECO:0000256" key="4">
    <source>
        <dbReference type="ARBA" id="ARBA00022857"/>
    </source>
</evidence>
<dbReference type="InterPro" id="IPR036291">
    <property type="entry name" value="NAD(P)-bd_dom_sf"/>
</dbReference>
<comment type="pathway">
    <text evidence="1 10">Porphyrin-containing compound metabolism; protoporphyrin-IX biosynthesis; 5-aminolevulinate from L-glutamyl-tRNA(Glu): step 1/2.</text>
</comment>
<dbReference type="EMBL" id="JACXVP010000002">
    <property type="protein sequence ID" value="KAG5627095.1"/>
    <property type="molecule type" value="Genomic_DNA"/>
</dbReference>
<evidence type="ECO:0000259" key="13">
    <source>
        <dbReference type="Pfam" id="PF00745"/>
    </source>
</evidence>
<dbReference type="Pfam" id="PF05201">
    <property type="entry name" value="GlutR_N"/>
    <property type="match status" value="1"/>
</dbReference>
<dbReference type="InterPro" id="IPR000343">
    <property type="entry name" value="4pyrrol_synth_GluRdtase"/>
</dbReference>
<evidence type="ECO:0000259" key="15">
    <source>
        <dbReference type="Pfam" id="PF05201"/>
    </source>
</evidence>
<dbReference type="FunFam" id="3.30.460.30:FF:000001">
    <property type="entry name" value="Glutamyl-tRNA reductase"/>
    <property type="match status" value="1"/>
</dbReference>
<dbReference type="InterPro" id="IPR026961">
    <property type="entry name" value="PGG_dom"/>
</dbReference>
<dbReference type="GO" id="GO:0015995">
    <property type="term" value="P:chlorophyll biosynthetic process"/>
    <property type="evidence" value="ECO:0007669"/>
    <property type="project" value="UniProtKB-KW"/>
</dbReference>
<comment type="caution">
    <text evidence="17">The sequence shown here is derived from an EMBL/GenBank/DDBJ whole genome shotgun (WGS) entry which is preliminary data.</text>
</comment>
<feature type="domain" description="Quinate/shikimate 5-dehydrogenase/glutamyl-tRNA reductase" evidence="14">
    <location>
        <begin position="260"/>
        <end position="402"/>
    </location>
</feature>
<dbReference type="Proteomes" id="UP000824120">
    <property type="component" value="Chromosome 2"/>
</dbReference>
<evidence type="ECO:0000256" key="6">
    <source>
        <dbReference type="ARBA" id="ARBA00023171"/>
    </source>
</evidence>
<dbReference type="Gene3D" id="3.30.460.30">
    <property type="entry name" value="Glutamyl-tRNA reductase, N-terminal domain"/>
    <property type="match status" value="1"/>
</dbReference>
<dbReference type="SMART" id="SM00248">
    <property type="entry name" value="ANK"/>
    <property type="match status" value="4"/>
</dbReference>
<evidence type="ECO:0000259" key="14">
    <source>
        <dbReference type="Pfam" id="PF01488"/>
    </source>
</evidence>
<dbReference type="GO" id="GO:0050661">
    <property type="term" value="F:NADP binding"/>
    <property type="evidence" value="ECO:0007669"/>
    <property type="project" value="InterPro"/>
</dbReference>
<keyword evidence="12" id="KW-0812">Transmembrane</keyword>
<evidence type="ECO:0000256" key="7">
    <source>
        <dbReference type="ARBA" id="ARBA00023244"/>
    </source>
</evidence>
<dbReference type="GO" id="GO:0008883">
    <property type="term" value="F:glutamyl-tRNA reductase activity"/>
    <property type="evidence" value="ECO:0007669"/>
    <property type="project" value="UniProtKB-EC"/>
</dbReference>
<dbReference type="OrthoDB" id="424281at2759"/>
<dbReference type="InterPro" id="IPR036453">
    <property type="entry name" value="GluRdtase_dimer_dom_sf"/>
</dbReference>
<evidence type="ECO:0000256" key="12">
    <source>
        <dbReference type="SAM" id="Phobius"/>
    </source>
</evidence>
<keyword evidence="7 10" id="KW-0627">Porphyrin biosynthesis</keyword>
<dbReference type="InterPro" id="IPR018214">
    <property type="entry name" value="GluRdtase_CS"/>
</dbReference>
<gene>
    <name evidence="17" type="ORF">H5410_012313</name>
</gene>
<evidence type="ECO:0000259" key="16">
    <source>
        <dbReference type="Pfam" id="PF13962"/>
    </source>
</evidence>
<dbReference type="Pfam" id="PF00745">
    <property type="entry name" value="GlutR_dimer"/>
    <property type="match status" value="1"/>
</dbReference>
<comment type="catalytic activity">
    <reaction evidence="8 10">
        <text>(S)-4-amino-5-oxopentanoate + tRNA(Glu) + NADP(+) = L-glutamyl-tRNA(Glu) + NADPH + H(+)</text>
        <dbReference type="Rhea" id="RHEA:12344"/>
        <dbReference type="Rhea" id="RHEA-COMP:9663"/>
        <dbReference type="Rhea" id="RHEA-COMP:9680"/>
        <dbReference type="ChEBI" id="CHEBI:15378"/>
        <dbReference type="ChEBI" id="CHEBI:57501"/>
        <dbReference type="ChEBI" id="CHEBI:57783"/>
        <dbReference type="ChEBI" id="CHEBI:58349"/>
        <dbReference type="ChEBI" id="CHEBI:78442"/>
        <dbReference type="ChEBI" id="CHEBI:78520"/>
        <dbReference type="EC" id="1.2.1.70"/>
    </reaction>
</comment>
<dbReference type="InterPro" id="IPR015896">
    <property type="entry name" value="4pyrrol_synth_GluRdtase_dimer"/>
</dbReference>
<keyword evidence="18" id="KW-1185">Reference proteome</keyword>